<dbReference type="Proteomes" id="UP001142078">
    <property type="component" value="Unassembled WGS sequence"/>
</dbReference>
<dbReference type="RefSeq" id="WP_042678840.1">
    <property type="nucleotide sequence ID" value="NZ_CABKTM010000008.1"/>
</dbReference>
<keyword evidence="3" id="KW-1185">Reference proteome</keyword>
<feature type="compositionally biased region" description="Polar residues" evidence="1">
    <location>
        <begin position="57"/>
        <end position="68"/>
    </location>
</feature>
<accession>A0A9X2MIY7</accession>
<name>A0A9X2MIY7_9FIRM</name>
<dbReference type="EMBL" id="JANJZL010000009">
    <property type="protein sequence ID" value="MCR2044913.1"/>
    <property type="molecule type" value="Genomic_DNA"/>
</dbReference>
<gene>
    <name evidence="2" type="ORF">NSA23_12435</name>
</gene>
<evidence type="ECO:0000256" key="1">
    <source>
        <dbReference type="SAM" id="MobiDB-lite"/>
    </source>
</evidence>
<evidence type="ECO:0000313" key="2">
    <source>
        <dbReference type="EMBL" id="MCR2044913.1"/>
    </source>
</evidence>
<proteinExistence type="predicted"/>
<organism evidence="2 3">
    <name type="scientific">Anaerosalibacter massiliensis</name>
    <dbReference type="NCBI Taxonomy" id="1347392"/>
    <lineage>
        <taxon>Bacteria</taxon>
        <taxon>Bacillati</taxon>
        <taxon>Bacillota</taxon>
        <taxon>Tissierellia</taxon>
        <taxon>Tissierellales</taxon>
        <taxon>Sporanaerobacteraceae</taxon>
        <taxon>Anaerosalibacter</taxon>
    </lineage>
</organism>
<sequence length="226" mass="25851">MKFITEIDLRDLYRKEPFTTYELELGSKLTPGARQFLTDQGIKMSDDGSDRKKNIVNKEQPSASSGKRNNWRKKKVYSKIKSIEALFLLTEQELLSRDVFLAQSIINLGKQFSNIKNALNGGVPIEDICCKECTGINTNNFSHDLGDCFEITDFHMQLEKGRDIIILHRLRCSLREIEPVVLELYESSEDERKLCEDITGKVNQIINTLSQIICSILGGEKCQRKN</sequence>
<evidence type="ECO:0000313" key="3">
    <source>
        <dbReference type="Proteomes" id="UP001142078"/>
    </source>
</evidence>
<dbReference type="AlphaFoldDB" id="A0A9X2MIY7"/>
<evidence type="ECO:0008006" key="4">
    <source>
        <dbReference type="Google" id="ProtNLM"/>
    </source>
</evidence>
<feature type="compositionally biased region" description="Basic and acidic residues" evidence="1">
    <location>
        <begin position="44"/>
        <end position="53"/>
    </location>
</feature>
<dbReference type="OrthoDB" id="306726at2"/>
<feature type="region of interest" description="Disordered" evidence="1">
    <location>
        <begin position="40"/>
        <end position="70"/>
    </location>
</feature>
<comment type="caution">
    <text evidence="2">The sequence shown here is derived from an EMBL/GenBank/DDBJ whole genome shotgun (WGS) entry which is preliminary data.</text>
</comment>
<reference evidence="2" key="1">
    <citation type="submission" date="2022-07" db="EMBL/GenBank/DDBJ databases">
        <title>Enhanced cultured diversity of the mouse gut microbiota enables custom-made synthetic communities.</title>
        <authorList>
            <person name="Afrizal A."/>
        </authorList>
    </citation>
    <scope>NUCLEOTIDE SEQUENCE</scope>
    <source>
        <strain evidence="2">DSM 29482</strain>
    </source>
</reference>
<protein>
    <recommendedName>
        <fullName evidence="4">Ethanolamine utilization cobalamin adenosyltransferase</fullName>
    </recommendedName>
</protein>